<feature type="compositionally biased region" description="Polar residues" evidence="1">
    <location>
        <begin position="1"/>
        <end position="11"/>
    </location>
</feature>
<dbReference type="EMBL" id="KV419552">
    <property type="protein sequence ID" value="KZS86325.1"/>
    <property type="molecule type" value="Genomic_DNA"/>
</dbReference>
<gene>
    <name evidence="2" type="ORF">SISNIDRAFT_492061</name>
</gene>
<keyword evidence="3" id="KW-1185">Reference proteome</keyword>
<feature type="compositionally biased region" description="Low complexity" evidence="1">
    <location>
        <begin position="122"/>
        <end position="134"/>
    </location>
</feature>
<feature type="compositionally biased region" description="Basic residues" evidence="1">
    <location>
        <begin position="65"/>
        <end position="75"/>
    </location>
</feature>
<name>A0A164M3S0_9AGAM</name>
<feature type="region of interest" description="Disordered" evidence="1">
    <location>
        <begin position="1"/>
        <end position="28"/>
    </location>
</feature>
<accession>A0A164M3S0</accession>
<dbReference type="AlphaFoldDB" id="A0A164M3S0"/>
<sequence length="432" mass="48727">MRNLSDNTQTRPFEFYDAQGIQSRQEENPKTVFGNIRDDRSYGVSGNFRLSDRGLPALAVMTRTRNIRSKKRSRRAAATQPHVSLTAESIPDFPADHSSLSSHERLASSNLPSSESQPINLPSEASPSSSFPLSQIANGVDESSASPFPHIRKSTAHQDPTKQLKILTSSTTEFFVWYSDLPSLLYDAQTKENFYSEFQKRTERTSGNLELPGDFMRTLVGSLYFQVQRANAELMDGKTLRHKAPRKSKSDAHAEDMAIEKSAEHSVKTTQAFLMQGLFALTLLDRILAALSGDNQLPALAVKPRLPPELHQTYRVLQNIYENKPTGNTASRFARLHADRKHWRRITTEWELPRHTQPSTPVYNVNSIVECLVHDLRNGISSMTAYSNVACAALSLNFWTSHQDSTTDDWKSVSFHFLSYLPGVIFYCFLRI</sequence>
<protein>
    <submittedName>
        <fullName evidence="2">Uncharacterized protein</fullName>
    </submittedName>
</protein>
<evidence type="ECO:0000313" key="3">
    <source>
        <dbReference type="Proteomes" id="UP000076722"/>
    </source>
</evidence>
<feature type="region of interest" description="Disordered" evidence="1">
    <location>
        <begin position="63"/>
        <end position="135"/>
    </location>
</feature>
<proteinExistence type="predicted"/>
<evidence type="ECO:0000256" key="1">
    <source>
        <dbReference type="SAM" id="MobiDB-lite"/>
    </source>
</evidence>
<feature type="compositionally biased region" description="Polar residues" evidence="1">
    <location>
        <begin position="110"/>
        <end position="120"/>
    </location>
</feature>
<evidence type="ECO:0000313" key="2">
    <source>
        <dbReference type="EMBL" id="KZS86325.1"/>
    </source>
</evidence>
<dbReference type="Proteomes" id="UP000076722">
    <property type="component" value="Unassembled WGS sequence"/>
</dbReference>
<organism evidence="2 3">
    <name type="scientific">Sistotremastrum niveocremeum HHB9708</name>
    <dbReference type="NCBI Taxonomy" id="1314777"/>
    <lineage>
        <taxon>Eukaryota</taxon>
        <taxon>Fungi</taxon>
        <taxon>Dikarya</taxon>
        <taxon>Basidiomycota</taxon>
        <taxon>Agaricomycotina</taxon>
        <taxon>Agaricomycetes</taxon>
        <taxon>Sistotremastrales</taxon>
        <taxon>Sistotremastraceae</taxon>
        <taxon>Sertulicium</taxon>
        <taxon>Sertulicium niveocremeum</taxon>
    </lineage>
</organism>
<reference evidence="2 3" key="1">
    <citation type="journal article" date="2016" name="Mol. Biol. Evol.">
        <title>Comparative Genomics of Early-Diverging Mushroom-Forming Fungi Provides Insights into the Origins of Lignocellulose Decay Capabilities.</title>
        <authorList>
            <person name="Nagy L.G."/>
            <person name="Riley R."/>
            <person name="Tritt A."/>
            <person name="Adam C."/>
            <person name="Daum C."/>
            <person name="Floudas D."/>
            <person name="Sun H."/>
            <person name="Yadav J.S."/>
            <person name="Pangilinan J."/>
            <person name="Larsson K.H."/>
            <person name="Matsuura K."/>
            <person name="Barry K."/>
            <person name="Labutti K."/>
            <person name="Kuo R."/>
            <person name="Ohm R.A."/>
            <person name="Bhattacharya S.S."/>
            <person name="Shirouzu T."/>
            <person name="Yoshinaga Y."/>
            <person name="Martin F.M."/>
            <person name="Grigoriev I.V."/>
            <person name="Hibbett D.S."/>
        </authorList>
    </citation>
    <scope>NUCLEOTIDE SEQUENCE [LARGE SCALE GENOMIC DNA]</scope>
    <source>
        <strain evidence="2 3">HHB9708</strain>
    </source>
</reference>